<organism evidence="1 2">
    <name type="scientific">Ceratopteris richardii</name>
    <name type="common">Triangle waterfern</name>
    <dbReference type="NCBI Taxonomy" id="49495"/>
    <lineage>
        <taxon>Eukaryota</taxon>
        <taxon>Viridiplantae</taxon>
        <taxon>Streptophyta</taxon>
        <taxon>Embryophyta</taxon>
        <taxon>Tracheophyta</taxon>
        <taxon>Polypodiopsida</taxon>
        <taxon>Polypodiidae</taxon>
        <taxon>Polypodiales</taxon>
        <taxon>Pteridineae</taxon>
        <taxon>Pteridaceae</taxon>
        <taxon>Parkerioideae</taxon>
        <taxon>Ceratopteris</taxon>
    </lineage>
</organism>
<name>A0A8T2QXV0_CERRI</name>
<reference evidence="1" key="1">
    <citation type="submission" date="2021-08" db="EMBL/GenBank/DDBJ databases">
        <title>WGS assembly of Ceratopteris richardii.</title>
        <authorList>
            <person name="Marchant D.B."/>
            <person name="Chen G."/>
            <person name="Jenkins J."/>
            <person name="Shu S."/>
            <person name="Leebens-Mack J."/>
            <person name="Grimwood J."/>
            <person name="Schmutz J."/>
            <person name="Soltis P."/>
            <person name="Soltis D."/>
            <person name="Chen Z.-H."/>
        </authorList>
    </citation>
    <scope>NUCLEOTIDE SEQUENCE</scope>
    <source>
        <strain evidence="1">Whitten #5841</strain>
        <tissue evidence="1">Leaf</tissue>
    </source>
</reference>
<gene>
    <name evidence="1" type="ORF">KP509_31G026500</name>
</gene>
<evidence type="ECO:0000313" key="1">
    <source>
        <dbReference type="EMBL" id="KAH7288440.1"/>
    </source>
</evidence>
<dbReference type="AlphaFoldDB" id="A0A8T2QXV0"/>
<accession>A0A8T2QXV0</accession>
<sequence length="100" mass="11069">MGHGEHRKVGHCGLGNGFRLGSHCQDYGEKGCDENHGEISCGESVDEDELADLFETDAHPFEGADAHLIKIEHLDHRLHGEPLVLSRMSAHLLSELLKIY</sequence>
<proteinExistence type="predicted"/>
<evidence type="ECO:0000313" key="2">
    <source>
        <dbReference type="Proteomes" id="UP000825935"/>
    </source>
</evidence>
<dbReference type="Proteomes" id="UP000825935">
    <property type="component" value="Chromosome 31"/>
</dbReference>
<comment type="caution">
    <text evidence="1">The sequence shown here is derived from an EMBL/GenBank/DDBJ whole genome shotgun (WGS) entry which is preliminary data.</text>
</comment>
<keyword evidence="2" id="KW-1185">Reference proteome</keyword>
<dbReference type="EMBL" id="CM035436">
    <property type="protein sequence ID" value="KAH7288440.1"/>
    <property type="molecule type" value="Genomic_DNA"/>
</dbReference>
<protein>
    <submittedName>
        <fullName evidence="1">Uncharacterized protein</fullName>
    </submittedName>
</protein>